<comment type="caution">
    <text evidence="2">The sequence shown here is derived from an EMBL/GenBank/DDBJ whole genome shotgun (WGS) entry which is preliminary data.</text>
</comment>
<keyword evidence="3" id="KW-1185">Reference proteome</keyword>
<protein>
    <submittedName>
        <fullName evidence="2">Uncharacterized protein</fullName>
    </submittedName>
</protein>
<accession>A0A9X0UIJ0</accession>
<sequence>MQFAFLISLFSFAKQYTINELLLKVWFWLWSYIAICILISFIIYQSGFFEFTPKYLLDNSSDADYYYSHIPFVGNFVNYNLLGFSVPKSSWYAFEPGMISFFFGFNALLCNYLKEAGLLKSKVSFFRYISLLGGFFTFSSTFILFLIAYFICSIFKFVRLAVFKFLILITSACFISILFFTLFVGDGYLEATSFGDRSVRVQYAYHMLQSSNLFEVLFGNGLGSPIDLYGIGLASGFLSILVEQGLVFLITTLIVVYFMLRGKCGLFCYFLFYLLTFNPVFYPMTAIGLYIAHVCNNRVNAKVVHPILG</sequence>
<keyword evidence="1" id="KW-1133">Transmembrane helix</keyword>
<evidence type="ECO:0000313" key="3">
    <source>
        <dbReference type="Proteomes" id="UP000615796"/>
    </source>
</evidence>
<proteinExistence type="predicted"/>
<feature type="transmembrane region" description="Helical" evidence="1">
    <location>
        <begin position="157"/>
        <end position="183"/>
    </location>
</feature>
<evidence type="ECO:0000256" key="1">
    <source>
        <dbReference type="SAM" id="Phobius"/>
    </source>
</evidence>
<dbReference type="EMBL" id="JACRUP010000009">
    <property type="protein sequence ID" value="MBC5851915.1"/>
    <property type="molecule type" value="Genomic_DNA"/>
</dbReference>
<organism evidence="2 3">
    <name type="scientific">Vibrio metschnikovii</name>
    <dbReference type="NCBI Taxonomy" id="28172"/>
    <lineage>
        <taxon>Bacteria</taxon>
        <taxon>Pseudomonadati</taxon>
        <taxon>Pseudomonadota</taxon>
        <taxon>Gammaproteobacteria</taxon>
        <taxon>Vibrionales</taxon>
        <taxon>Vibrionaceae</taxon>
        <taxon>Vibrio</taxon>
    </lineage>
</organism>
<dbReference type="AlphaFoldDB" id="A0A9X0UIJ0"/>
<feature type="transmembrane region" description="Helical" evidence="1">
    <location>
        <begin position="65"/>
        <end position="85"/>
    </location>
</feature>
<reference evidence="2" key="1">
    <citation type="submission" date="2020-08" db="EMBL/GenBank/DDBJ databases">
        <title>Genome Sequencing and Pan-Genome Analysis of Migratory bird Vibrio Strains, Inner Mongolia.</title>
        <authorList>
            <person name="Zheng L."/>
        </authorList>
    </citation>
    <scope>NUCLEOTIDE SEQUENCE</scope>
    <source>
        <strain evidence="2">M13F</strain>
    </source>
</reference>
<feature type="transmembrane region" description="Helical" evidence="1">
    <location>
        <begin position="91"/>
        <end position="113"/>
    </location>
</feature>
<gene>
    <name evidence="2" type="ORF">H8Q88_13470</name>
</gene>
<feature type="transmembrane region" description="Helical" evidence="1">
    <location>
        <begin position="228"/>
        <end position="260"/>
    </location>
</feature>
<feature type="transmembrane region" description="Helical" evidence="1">
    <location>
        <begin position="125"/>
        <end position="151"/>
    </location>
</feature>
<name>A0A9X0UIJ0_VIBME</name>
<dbReference type="Proteomes" id="UP000615796">
    <property type="component" value="Unassembled WGS sequence"/>
</dbReference>
<evidence type="ECO:0000313" key="2">
    <source>
        <dbReference type="EMBL" id="MBC5851915.1"/>
    </source>
</evidence>
<keyword evidence="1" id="KW-0812">Transmembrane</keyword>
<feature type="transmembrane region" description="Helical" evidence="1">
    <location>
        <begin position="25"/>
        <end position="44"/>
    </location>
</feature>
<dbReference type="RefSeq" id="WP_187026489.1">
    <property type="nucleotide sequence ID" value="NZ_JACRUP010000009.1"/>
</dbReference>
<feature type="transmembrane region" description="Helical" evidence="1">
    <location>
        <begin position="267"/>
        <end position="292"/>
    </location>
</feature>
<keyword evidence="1" id="KW-0472">Membrane</keyword>